<evidence type="ECO:0000313" key="4">
    <source>
        <dbReference type="Proteomes" id="UP000316199"/>
    </source>
</evidence>
<evidence type="ECO:0000259" key="2">
    <source>
        <dbReference type="Pfam" id="PF01243"/>
    </source>
</evidence>
<dbReference type="InterPro" id="IPR011576">
    <property type="entry name" value="Pyridox_Oxase_N"/>
</dbReference>
<evidence type="ECO:0000256" key="1">
    <source>
        <dbReference type="ARBA" id="ARBA00023002"/>
    </source>
</evidence>
<accession>A0A520RYK0</accession>
<reference evidence="3 4" key="1">
    <citation type="submission" date="2019-02" db="EMBL/GenBank/DDBJ databases">
        <title>Prokaryotic population dynamics and viral predation in marine succession experiment using metagenomics: the confinement effect.</title>
        <authorList>
            <person name="Haro-Moreno J.M."/>
            <person name="Rodriguez-Valera F."/>
            <person name="Lopez-Perez M."/>
        </authorList>
    </citation>
    <scope>NUCLEOTIDE SEQUENCE [LARGE SCALE GENOMIC DNA]</scope>
    <source>
        <strain evidence="3">MED-G157</strain>
    </source>
</reference>
<dbReference type="Pfam" id="PF01243">
    <property type="entry name" value="PNPOx_N"/>
    <property type="match status" value="1"/>
</dbReference>
<dbReference type="SUPFAM" id="SSF50475">
    <property type="entry name" value="FMN-binding split barrel"/>
    <property type="match status" value="1"/>
</dbReference>
<comment type="caution">
    <text evidence="3">The sequence shown here is derived from an EMBL/GenBank/DDBJ whole genome shotgun (WGS) entry which is preliminary data.</text>
</comment>
<dbReference type="PANTHER" id="PTHR35176:SF6">
    <property type="entry name" value="HEME OXYGENASE HI_0854-RELATED"/>
    <property type="match status" value="1"/>
</dbReference>
<organism evidence="3 4">
    <name type="scientific">OM182 bacterium</name>
    <dbReference type="NCBI Taxonomy" id="2510334"/>
    <lineage>
        <taxon>Bacteria</taxon>
        <taxon>Pseudomonadati</taxon>
        <taxon>Pseudomonadota</taxon>
        <taxon>Gammaproteobacteria</taxon>
        <taxon>OMG group</taxon>
        <taxon>OM182 clade</taxon>
    </lineage>
</organism>
<evidence type="ECO:0000313" key="3">
    <source>
        <dbReference type="EMBL" id="RZO75313.1"/>
    </source>
</evidence>
<sequence>MPKSMSEKEAIAYIDTKPGWAMLSTIGPDGYPHTVPVGYFRVNNKIYMGCRDNTQKIVNIERNPKVSVSLESGSTMNDLKGVLLRGKAHVIRDDKNRLAISIQAAQSRGVKKVDFPKTVSPNLVYIEFRNFKITSWNYR</sequence>
<dbReference type="Proteomes" id="UP000316199">
    <property type="component" value="Unassembled WGS sequence"/>
</dbReference>
<dbReference type="PANTHER" id="PTHR35176">
    <property type="entry name" value="HEME OXYGENASE HI_0854-RELATED"/>
    <property type="match status" value="1"/>
</dbReference>
<gene>
    <name evidence="3" type="ORF">EVA68_07310</name>
</gene>
<dbReference type="GO" id="GO:0005829">
    <property type="term" value="C:cytosol"/>
    <property type="evidence" value="ECO:0007669"/>
    <property type="project" value="TreeGrafter"/>
</dbReference>
<name>A0A520RYK0_9GAMM</name>
<keyword evidence="1" id="KW-0560">Oxidoreductase</keyword>
<dbReference type="GO" id="GO:0016627">
    <property type="term" value="F:oxidoreductase activity, acting on the CH-CH group of donors"/>
    <property type="evidence" value="ECO:0007669"/>
    <property type="project" value="TreeGrafter"/>
</dbReference>
<protein>
    <recommendedName>
        <fullName evidence="2">Pyridoxamine 5'-phosphate oxidase N-terminal domain-containing protein</fullName>
    </recommendedName>
</protein>
<dbReference type="InterPro" id="IPR012349">
    <property type="entry name" value="Split_barrel_FMN-bd"/>
</dbReference>
<dbReference type="InterPro" id="IPR052019">
    <property type="entry name" value="F420H2_bilvrd_red/Heme_oxyg"/>
</dbReference>
<dbReference type="Gene3D" id="2.30.110.10">
    <property type="entry name" value="Electron Transport, Fmn-binding Protein, Chain A"/>
    <property type="match status" value="1"/>
</dbReference>
<proteinExistence type="predicted"/>
<feature type="domain" description="Pyridoxamine 5'-phosphate oxidase N-terminal" evidence="2">
    <location>
        <begin position="14"/>
        <end position="136"/>
    </location>
</feature>
<dbReference type="AlphaFoldDB" id="A0A520RYK0"/>
<dbReference type="GO" id="GO:0070967">
    <property type="term" value="F:coenzyme F420 binding"/>
    <property type="evidence" value="ECO:0007669"/>
    <property type="project" value="TreeGrafter"/>
</dbReference>
<dbReference type="EMBL" id="SHAG01000039">
    <property type="protein sequence ID" value="RZO75313.1"/>
    <property type="molecule type" value="Genomic_DNA"/>
</dbReference>